<organism evidence="1 2">
    <name type="scientific">Ruminococcus albus</name>
    <dbReference type="NCBI Taxonomy" id="1264"/>
    <lineage>
        <taxon>Bacteria</taxon>
        <taxon>Bacillati</taxon>
        <taxon>Bacillota</taxon>
        <taxon>Clostridia</taxon>
        <taxon>Eubacteriales</taxon>
        <taxon>Oscillospiraceae</taxon>
        <taxon>Ruminococcus</taxon>
    </lineage>
</organism>
<name>A0A1I1DYT9_RUMAL</name>
<evidence type="ECO:0000313" key="2">
    <source>
        <dbReference type="Proteomes" id="UP000182192"/>
    </source>
</evidence>
<dbReference type="OrthoDB" id="7051241at2"/>
<dbReference type="EMBL" id="FOKQ01000003">
    <property type="protein sequence ID" value="SFB79596.1"/>
    <property type="molecule type" value="Genomic_DNA"/>
</dbReference>
<protein>
    <submittedName>
        <fullName evidence="1">Uncharacterized protein</fullName>
    </submittedName>
</protein>
<reference evidence="1 2" key="1">
    <citation type="submission" date="2016-10" db="EMBL/GenBank/DDBJ databases">
        <authorList>
            <person name="de Groot N.N."/>
        </authorList>
    </citation>
    <scope>NUCLEOTIDE SEQUENCE [LARGE SCALE GENOMIC DNA]</scope>
    <source>
        <strain evidence="1 2">AR67</strain>
    </source>
</reference>
<evidence type="ECO:0000313" key="1">
    <source>
        <dbReference type="EMBL" id="SFB79596.1"/>
    </source>
</evidence>
<dbReference type="RefSeq" id="WP_074959955.1">
    <property type="nucleotide sequence ID" value="NZ_FOKQ01000003.1"/>
</dbReference>
<dbReference type="AlphaFoldDB" id="A0A1I1DYT9"/>
<accession>A0A1I1DYT9</accession>
<dbReference type="Proteomes" id="UP000182192">
    <property type="component" value="Unassembled WGS sequence"/>
</dbReference>
<gene>
    <name evidence="1" type="ORF">SAMN02910406_00563</name>
</gene>
<sequence>MYVYELEIYVFRDDEQTRVPGTGKDICVGQSEELDVGQYGIEEGELFTAYCNVKLGKDVYGNKWVTYDPNVNRRANYESTGTTLSDSCNFLGTTARE</sequence>
<proteinExistence type="predicted"/>